<dbReference type="InterPro" id="IPR036396">
    <property type="entry name" value="Cyt_P450_sf"/>
</dbReference>
<evidence type="ECO:0000256" key="1">
    <source>
        <dbReference type="ARBA" id="ARBA00010617"/>
    </source>
</evidence>
<dbReference type="GO" id="GO:0005506">
    <property type="term" value="F:iron ion binding"/>
    <property type="evidence" value="ECO:0007669"/>
    <property type="project" value="InterPro"/>
</dbReference>
<dbReference type="GO" id="GO:0020037">
    <property type="term" value="F:heme binding"/>
    <property type="evidence" value="ECO:0007669"/>
    <property type="project" value="InterPro"/>
</dbReference>
<evidence type="ECO:0000256" key="3">
    <source>
        <dbReference type="ARBA" id="ARBA00022723"/>
    </source>
</evidence>
<evidence type="ECO:0000313" key="9">
    <source>
        <dbReference type="Proteomes" id="UP000498740"/>
    </source>
</evidence>
<evidence type="ECO:0000256" key="6">
    <source>
        <dbReference type="ARBA" id="ARBA00023033"/>
    </source>
</evidence>
<keyword evidence="3 7" id="KW-0479">Metal-binding</keyword>
<dbReference type="InterPro" id="IPR002397">
    <property type="entry name" value="Cyt_P450_B"/>
</dbReference>
<dbReference type="InterPro" id="IPR001128">
    <property type="entry name" value="Cyt_P450"/>
</dbReference>
<dbReference type="PRINTS" id="PR00359">
    <property type="entry name" value="BP450"/>
</dbReference>
<protein>
    <submittedName>
        <fullName evidence="8">Cytochrome P450</fullName>
    </submittedName>
</protein>
<keyword evidence="5 7" id="KW-0408">Iron</keyword>
<dbReference type="AlphaFoldDB" id="A0A7J0D5M5"/>
<dbReference type="PRINTS" id="PR00385">
    <property type="entry name" value="P450"/>
</dbReference>
<reference evidence="8 9" key="1">
    <citation type="submission" date="2020-05" db="EMBL/GenBank/DDBJ databases">
        <title>Whole genome shotgun sequence of Streptomyces microflavus NBRC 13062.</title>
        <authorList>
            <person name="Komaki H."/>
            <person name="Tamura T."/>
        </authorList>
    </citation>
    <scope>NUCLEOTIDE SEQUENCE [LARGE SCALE GENOMIC DNA]</scope>
    <source>
        <strain evidence="8 9">NBRC 13062</strain>
    </source>
</reference>
<dbReference type="GO" id="GO:0016705">
    <property type="term" value="F:oxidoreductase activity, acting on paired donors, with incorporation or reduction of molecular oxygen"/>
    <property type="evidence" value="ECO:0007669"/>
    <property type="project" value="InterPro"/>
</dbReference>
<dbReference type="EMBL" id="BLWD01000002">
    <property type="protein sequence ID" value="GFN09285.1"/>
    <property type="molecule type" value="Genomic_DNA"/>
</dbReference>
<evidence type="ECO:0000256" key="2">
    <source>
        <dbReference type="ARBA" id="ARBA00022617"/>
    </source>
</evidence>
<accession>A0A7J0D5M5</accession>
<dbReference type="Proteomes" id="UP000498740">
    <property type="component" value="Unassembled WGS sequence"/>
</dbReference>
<gene>
    <name evidence="8" type="primary">cypA</name>
    <name evidence="8" type="ORF">Smic_78410</name>
</gene>
<dbReference type="InterPro" id="IPR017972">
    <property type="entry name" value="Cyt_P450_CS"/>
</dbReference>
<name>A0A7J0D5M5_STRMI</name>
<proteinExistence type="inferred from homology"/>
<dbReference type="PROSITE" id="PS00086">
    <property type="entry name" value="CYTOCHROME_P450"/>
    <property type="match status" value="1"/>
</dbReference>
<dbReference type="FunFam" id="1.10.630.10:FF:000018">
    <property type="entry name" value="Cytochrome P450 monooxygenase"/>
    <property type="match status" value="1"/>
</dbReference>
<dbReference type="Pfam" id="PF00067">
    <property type="entry name" value="p450"/>
    <property type="match status" value="1"/>
</dbReference>
<comment type="similarity">
    <text evidence="1 7">Belongs to the cytochrome P450 family.</text>
</comment>
<evidence type="ECO:0000256" key="5">
    <source>
        <dbReference type="ARBA" id="ARBA00023004"/>
    </source>
</evidence>
<keyword evidence="2 7" id="KW-0349">Heme</keyword>
<evidence type="ECO:0000256" key="7">
    <source>
        <dbReference type="RuleBase" id="RU000461"/>
    </source>
</evidence>
<evidence type="ECO:0000256" key="4">
    <source>
        <dbReference type="ARBA" id="ARBA00023002"/>
    </source>
</evidence>
<dbReference type="GO" id="GO:0004497">
    <property type="term" value="F:monooxygenase activity"/>
    <property type="evidence" value="ECO:0007669"/>
    <property type="project" value="UniProtKB-KW"/>
</dbReference>
<evidence type="ECO:0000313" key="8">
    <source>
        <dbReference type="EMBL" id="GFN09285.1"/>
    </source>
</evidence>
<comment type="caution">
    <text evidence="8">The sequence shown here is derived from an EMBL/GenBank/DDBJ whole genome shotgun (WGS) entry which is preliminary data.</text>
</comment>
<dbReference type="PANTHER" id="PTHR46696">
    <property type="entry name" value="P450, PUTATIVE (EUROFUNG)-RELATED"/>
    <property type="match status" value="1"/>
</dbReference>
<dbReference type="PANTHER" id="PTHR46696:SF1">
    <property type="entry name" value="CYTOCHROME P450 YJIB-RELATED"/>
    <property type="match status" value="1"/>
</dbReference>
<sequence>MINSDSPDQLRLRKPVTRTFTPRRIDALRATVEEHVAQLLEGLPRDEAFDVIDDFAAPLALGMICTILGIPDLDRDRIRGWADRIGFPTSAEDVTAARHELIPYTDQLIADQRNHPVEGLLATLIQAADDGQMTPTELRATVFLLLNAGHETVISLLASAVFCLLSHPDQFAALRDAPTLVDQVIDETLRFQPSVISTAPRFVREDLTLGSTTIPGDGGLVTVVVASANRDPRQFTNPHTFDITRQPGELMSFGHGAHFCLGWLLARLEVGIALPALLKTFPNLAPASELSALKWRSGPIVRCLAHLPCTPGARPSGASQTNR</sequence>
<keyword evidence="4 7" id="KW-0560">Oxidoreductase</keyword>
<dbReference type="SUPFAM" id="SSF48264">
    <property type="entry name" value="Cytochrome P450"/>
    <property type="match status" value="1"/>
</dbReference>
<keyword evidence="6 7" id="KW-0503">Monooxygenase</keyword>
<organism evidence="8 9">
    <name type="scientific">Streptomyces microflavus</name>
    <name type="common">Streptomyces lipmanii</name>
    <dbReference type="NCBI Taxonomy" id="1919"/>
    <lineage>
        <taxon>Bacteria</taxon>
        <taxon>Bacillati</taxon>
        <taxon>Actinomycetota</taxon>
        <taxon>Actinomycetes</taxon>
        <taxon>Kitasatosporales</taxon>
        <taxon>Streptomycetaceae</taxon>
        <taxon>Streptomyces</taxon>
    </lineage>
</organism>
<dbReference type="Gene3D" id="1.10.630.10">
    <property type="entry name" value="Cytochrome P450"/>
    <property type="match status" value="1"/>
</dbReference>